<dbReference type="Pfam" id="PF00651">
    <property type="entry name" value="BTB"/>
    <property type="match status" value="2"/>
</dbReference>
<proteinExistence type="predicted"/>
<dbReference type="SUPFAM" id="SSF49599">
    <property type="entry name" value="TRAF domain-like"/>
    <property type="match status" value="2"/>
</dbReference>
<feature type="domain" description="BTB" evidence="1">
    <location>
        <begin position="533"/>
        <end position="595"/>
    </location>
</feature>
<evidence type="ECO:0000313" key="3">
    <source>
        <dbReference type="EMBL" id="UYV69904.1"/>
    </source>
</evidence>
<feature type="domain" description="MATH" evidence="2">
    <location>
        <begin position="366"/>
        <end position="494"/>
    </location>
</feature>
<dbReference type="SUPFAM" id="SSF54695">
    <property type="entry name" value="POZ domain"/>
    <property type="match status" value="2"/>
</dbReference>
<evidence type="ECO:0000313" key="4">
    <source>
        <dbReference type="Proteomes" id="UP001235939"/>
    </source>
</evidence>
<dbReference type="Gene3D" id="2.60.210.10">
    <property type="entry name" value="Apoptosis, Tumor Necrosis Factor Receptor Associated Protein 2, Chain A"/>
    <property type="match status" value="2"/>
</dbReference>
<accession>A0ABY6KMG1</accession>
<evidence type="ECO:0000259" key="2">
    <source>
        <dbReference type="PROSITE" id="PS50144"/>
    </source>
</evidence>
<dbReference type="InterPro" id="IPR000210">
    <property type="entry name" value="BTB/POZ_dom"/>
</dbReference>
<gene>
    <name evidence="3" type="ORF">LAZ67_7001155</name>
</gene>
<dbReference type="InterPro" id="IPR002083">
    <property type="entry name" value="MATH/TRAF_dom"/>
</dbReference>
<protein>
    <submittedName>
        <fullName evidence="3">SPOPL</fullName>
    </submittedName>
</protein>
<reference evidence="3 4" key="1">
    <citation type="submission" date="2022-01" db="EMBL/GenBank/DDBJ databases">
        <title>A chromosomal length assembly of Cordylochernes scorpioides.</title>
        <authorList>
            <person name="Zeh D."/>
            <person name="Zeh J."/>
        </authorList>
    </citation>
    <scope>NUCLEOTIDE SEQUENCE [LARGE SCALE GENOMIC DNA]</scope>
    <source>
        <strain evidence="3">IN4F17</strain>
        <tissue evidence="3">Whole Body</tissue>
    </source>
</reference>
<feature type="domain" description="MATH" evidence="2">
    <location>
        <begin position="10"/>
        <end position="138"/>
    </location>
</feature>
<keyword evidence="4" id="KW-1185">Reference proteome</keyword>
<feature type="domain" description="BTB" evidence="1">
    <location>
        <begin position="178"/>
        <end position="238"/>
    </location>
</feature>
<dbReference type="EMBL" id="CP092869">
    <property type="protein sequence ID" value="UYV69904.1"/>
    <property type="molecule type" value="Genomic_DNA"/>
</dbReference>
<dbReference type="SMART" id="SM00225">
    <property type="entry name" value="BTB"/>
    <property type="match status" value="2"/>
</dbReference>
<dbReference type="PROSITE" id="PS50097">
    <property type="entry name" value="BTB"/>
    <property type="match status" value="2"/>
</dbReference>
<dbReference type="Gene3D" id="1.25.40.420">
    <property type="match status" value="2"/>
</dbReference>
<dbReference type="SMART" id="SM00061">
    <property type="entry name" value="MATH"/>
    <property type="match status" value="2"/>
</dbReference>
<dbReference type="PANTHER" id="PTHR24413">
    <property type="entry name" value="SPECKLE-TYPE POZ PROTEIN"/>
    <property type="match status" value="1"/>
</dbReference>
<dbReference type="InterPro" id="IPR008974">
    <property type="entry name" value="TRAF-like"/>
</dbReference>
<sequence>MDGETSKDIKTSFLWTIDNFNFHQENVGDYIESSSFPTPDEDALEWNLRLYPNGKEKISEGFLSLFLHLQSDVCDIDIKYSFSFLTSTKKKFNLVEGHRKFSKKGYGWGFPNFFEKSSLFDQRDILLPKDQLTIFCEIIILHKLEDVIMENICDLQFKVPKCSWSQDMNLLLESRNFSDVTIHVGDRMFQAHKNILAARSSVFEAMFEHDMKDQNLINITDVEPIVIQELLRFMYTGNSMNVEGVAEKLLAGAAKYGLERLKVLCEMSLASDLSPNNAGDVLVLADRYQAEQLKAFTIRFINTHSLAVIDSEGWKSNLSQQSHLITELLMAQASYKFPLCCEMIYLEAKEIETSKFWCHTEDKIINSFFKWTINQYISKKKNSEICIKSPRFFSNQSENLKWCLEAYLDGVDEESQGFLSLFLKLESTDKTEVNSKFELALINEKGDKSNHMEFTHKFTKDGKNGSSWFIKNDFLIDEKNGLLPDDKLTIVCDMKVIEETIVSSGVAGNIQFQLPESRWSEDMRSILENFKFSDVVLKACGHTVHAHKNILAARSPVFAAMFEHDMKENRESLVEIEDMDPVVLREMIRFIYTGQSPNLKTIADRLLPAADKYGLERLKVICEVSLASNLSLKNAAKLLVLADTYNALQLKTRIMSFISEHYKEIMKINDWCLEAVTQPHLLAEIYLNFAYQRVQCYHLPEEKDATIPPAT</sequence>
<name>A0ABY6KMG1_9ARAC</name>
<dbReference type="Pfam" id="PF22486">
    <property type="entry name" value="MATH_2"/>
    <property type="match status" value="2"/>
</dbReference>
<evidence type="ECO:0000259" key="1">
    <source>
        <dbReference type="PROSITE" id="PS50097"/>
    </source>
</evidence>
<organism evidence="3 4">
    <name type="scientific">Cordylochernes scorpioides</name>
    <dbReference type="NCBI Taxonomy" id="51811"/>
    <lineage>
        <taxon>Eukaryota</taxon>
        <taxon>Metazoa</taxon>
        <taxon>Ecdysozoa</taxon>
        <taxon>Arthropoda</taxon>
        <taxon>Chelicerata</taxon>
        <taxon>Arachnida</taxon>
        <taxon>Pseudoscorpiones</taxon>
        <taxon>Cheliferoidea</taxon>
        <taxon>Chernetidae</taxon>
        <taxon>Cordylochernes</taxon>
    </lineage>
</organism>
<dbReference type="PROSITE" id="PS50144">
    <property type="entry name" value="MATH"/>
    <property type="match status" value="2"/>
</dbReference>
<dbReference type="Proteomes" id="UP001235939">
    <property type="component" value="Chromosome 07"/>
</dbReference>
<dbReference type="Gene3D" id="3.30.710.10">
    <property type="entry name" value="Potassium Channel Kv1.1, Chain A"/>
    <property type="match status" value="2"/>
</dbReference>
<dbReference type="InterPro" id="IPR011333">
    <property type="entry name" value="SKP1/BTB/POZ_sf"/>
</dbReference>